<evidence type="ECO:0000313" key="1">
    <source>
        <dbReference type="EMBL" id="MFB9476909.1"/>
    </source>
</evidence>
<comment type="caution">
    <text evidence="1">The sequence shown here is derived from an EMBL/GenBank/DDBJ whole genome shotgun (WGS) entry which is preliminary data.</text>
</comment>
<proteinExistence type="predicted"/>
<dbReference type="Proteomes" id="UP001589568">
    <property type="component" value="Unassembled WGS sequence"/>
</dbReference>
<reference evidence="1 2" key="1">
    <citation type="submission" date="2024-09" db="EMBL/GenBank/DDBJ databases">
        <authorList>
            <person name="Sun Q."/>
            <person name="Mori K."/>
        </authorList>
    </citation>
    <scope>NUCLEOTIDE SEQUENCE [LARGE SCALE GENOMIC DNA]</scope>
    <source>
        <strain evidence="1 2">JCM 3324</strain>
    </source>
</reference>
<sequence length="93" mass="10537">MTAKTTTLYVPTINGVPLAGYSGYRVFDSLEEALEEKYDAARVYLTKEVAEAHCEWARGYFTADSMRHGWAVEEREGLVRRFVDGVRIALICD</sequence>
<dbReference type="RefSeq" id="WP_379485219.1">
    <property type="nucleotide sequence ID" value="NZ_JBHMCF010000057.1"/>
</dbReference>
<evidence type="ECO:0000313" key="2">
    <source>
        <dbReference type="Proteomes" id="UP001589568"/>
    </source>
</evidence>
<gene>
    <name evidence="1" type="ORF">ACFFR3_46095</name>
</gene>
<keyword evidence="2" id="KW-1185">Reference proteome</keyword>
<dbReference type="EMBL" id="JBHMCF010000057">
    <property type="protein sequence ID" value="MFB9476909.1"/>
    <property type="molecule type" value="Genomic_DNA"/>
</dbReference>
<name>A0ABV5P2V3_9ACTN</name>
<organism evidence="1 2">
    <name type="scientific">Nonomuraea salmonea</name>
    <dbReference type="NCBI Taxonomy" id="46181"/>
    <lineage>
        <taxon>Bacteria</taxon>
        <taxon>Bacillati</taxon>
        <taxon>Actinomycetota</taxon>
        <taxon>Actinomycetes</taxon>
        <taxon>Streptosporangiales</taxon>
        <taxon>Streptosporangiaceae</taxon>
        <taxon>Nonomuraea</taxon>
    </lineage>
</organism>
<accession>A0ABV5P2V3</accession>
<protein>
    <submittedName>
        <fullName evidence="1">Uncharacterized protein</fullName>
    </submittedName>
</protein>